<keyword evidence="5 10" id="KW-0255">Endonuclease</keyword>
<dbReference type="InterPro" id="IPR044929">
    <property type="entry name" value="DNA/RNA_non-sp_Endonuclease_sf"/>
</dbReference>
<evidence type="ECO:0000313" key="13">
    <source>
        <dbReference type="EMBL" id="OBX30049.1"/>
    </source>
</evidence>
<evidence type="ECO:0000256" key="9">
    <source>
        <dbReference type="PIRSR" id="PIRSR640255-2"/>
    </source>
</evidence>
<feature type="active site" description="Proton acceptor" evidence="8">
    <location>
        <position position="144"/>
    </location>
</feature>
<evidence type="ECO:0000256" key="4">
    <source>
        <dbReference type="ARBA" id="ARBA00022723"/>
    </source>
</evidence>
<dbReference type="EC" id="3.1.30.-" evidence="10"/>
<evidence type="ECO:0000313" key="14">
    <source>
        <dbReference type="Proteomes" id="UP000185753"/>
    </source>
</evidence>
<dbReference type="SMART" id="SM00892">
    <property type="entry name" value="Endonuclease_NS"/>
    <property type="match status" value="1"/>
</dbReference>
<keyword evidence="6 10" id="KW-0378">Hydrolase</keyword>
<gene>
    <name evidence="13" type="ORF">A9J31_00640</name>
</gene>
<dbReference type="InterPro" id="IPR018524">
    <property type="entry name" value="DNA/RNA_endonuclease_AS"/>
</dbReference>
<dbReference type="PANTHER" id="PTHR13966:SF5">
    <property type="entry name" value="ENDONUCLEASE G, MITOCHONDRIAL"/>
    <property type="match status" value="1"/>
</dbReference>
<reference evidence="14" key="1">
    <citation type="submission" date="2016-06" db="EMBL/GenBank/DDBJ databases">
        <authorList>
            <person name="Radolfova-Krizova L."/>
            <person name="Nemec A."/>
        </authorList>
    </citation>
    <scope>NUCLEOTIDE SEQUENCE [LARGE SCALE GENOMIC DNA]</scope>
    <source>
        <strain evidence="14">ANC 4275</strain>
    </source>
</reference>
<feature type="domain" description="DNA/RNA non-specific endonuclease/pyrophosphatase/phosphodiesterase" evidence="12">
    <location>
        <begin position="81"/>
        <end position="273"/>
    </location>
</feature>
<accession>A0A1A7REV7</accession>
<dbReference type="InterPro" id="IPR040255">
    <property type="entry name" value="Non-specific_endonuclease"/>
</dbReference>
<evidence type="ECO:0000256" key="8">
    <source>
        <dbReference type="PIRSR" id="PIRSR640255-1"/>
    </source>
</evidence>
<comment type="similarity">
    <text evidence="2 10">Belongs to the DNA/RNA non-specific endonuclease family.</text>
</comment>
<proteinExistence type="inferred from homology"/>
<dbReference type="PROSITE" id="PS01070">
    <property type="entry name" value="NUCLEASE_NON_SPEC"/>
    <property type="match status" value="1"/>
</dbReference>
<dbReference type="Gene3D" id="3.40.570.10">
    <property type="entry name" value="Extracellular Endonuclease, subunit A"/>
    <property type="match status" value="1"/>
</dbReference>
<organism evidence="13 14">
    <name type="scientific">Acinetobacter gandensis</name>
    <dbReference type="NCBI Taxonomy" id="1443941"/>
    <lineage>
        <taxon>Bacteria</taxon>
        <taxon>Pseudomonadati</taxon>
        <taxon>Pseudomonadota</taxon>
        <taxon>Gammaproteobacteria</taxon>
        <taxon>Moraxellales</taxon>
        <taxon>Moraxellaceae</taxon>
        <taxon>Acinetobacter</taxon>
    </lineage>
</organism>
<evidence type="ECO:0000256" key="5">
    <source>
        <dbReference type="ARBA" id="ARBA00022759"/>
    </source>
</evidence>
<dbReference type="RefSeq" id="WP_067761507.1">
    <property type="nucleotide sequence ID" value="NZ_CP183909.1"/>
</dbReference>
<dbReference type="GO" id="GO:0004519">
    <property type="term" value="F:endonuclease activity"/>
    <property type="evidence" value="ECO:0007669"/>
    <property type="project" value="UniProtKB-UniRule"/>
</dbReference>
<keyword evidence="3 10" id="KW-0540">Nuclease</keyword>
<comment type="caution">
    <text evidence="13">The sequence shown here is derived from an EMBL/GenBank/DDBJ whole genome shotgun (WGS) entry which is preliminary data.</text>
</comment>
<sequence length="363" mass="40233">MAKKKSSSSNPLSQLFGQNGIKVLLGLVATGSFAIAFGQEKIQQLVSMSSSSNSACLDQFYREVPPYLVRDSLHKNSFPLCFNGFNVMYSGISKTPLWVAESLTPVRLSQKIPREDNFHEETRVPSEYRATLADYKATGYDRGHMAPNADMPNKAAQLDSFSLANMVPQAPKNNQQVWRELEEATRALVTKQKQDVYVVTGPVYSAKKLKTIGKGVIVPTATYKAIYLPKKGVAGVYYADNTLRDTAPTVKIMSICALEELTGINVFPELTEDQKRNTYRLPLKATQVKQNQEIAYLHWDAESSCADEVSPDKITALQKEFKSSGGRITSDTGSDASNNNSSQDAILKQLIEELLQYLLQILK</sequence>
<dbReference type="SMART" id="SM00477">
    <property type="entry name" value="NUC"/>
    <property type="match status" value="1"/>
</dbReference>
<dbReference type="SUPFAM" id="SSF54060">
    <property type="entry name" value="His-Me finger endonucleases"/>
    <property type="match status" value="1"/>
</dbReference>
<evidence type="ECO:0000259" key="11">
    <source>
        <dbReference type="SMART" id="SM00477"/>
    </source>
</evidence>
<evidence type="ECO:0000259" key="12">
    <source>
        <dbReference type="SMART" id="SM00892"/>
    </source>
</evidence>
<dbReference type="OrthoDB" id="9811262at2"/>
<keyword evidence="7" id="KW-0460">Magnesium</keyword>
<dbReference type="GO" id="GO:0016787">
    <property type="term" value="F:hydrolase activity"/>
    <property type="evidence" value="ECO:0007669"/>
    <property type="project" value="UniProtKB-KW"/>
</dbReference>
<evidence type="ECO:0000256" key="10">
    <source>
        <dbReference type="RuleBase" id="RU366055"/>
    </source>
</evidence>
<dbReference type="GO" id="GO:0046872">
    <property type="term" value="F:metal ion binding"/>
    <property type="evidence" value="ECO:0007669"/>
    <property type="project" value="UniProtKB-KW"/>
</dbReference>
<evidence type="ECO:0000256" key="6">
    <source>
        <dbReference type="ARBA" id="ARBA00022801"/>
    </source>
</evidence>
<evidence type="ECO:0000256" key="7">
    <source>
        <dbReference type="ARBA" id="ARBA00022842"/>
    </source>
</evidence>
<feature type="binding site" evidence="9">
    <location>
        <position position="174"/>
    </location>
    <ligand>
        <name>Mg(2+)</name>
        <dbReference type="ChEBI" id="CHEBI:18420"/>
        <note>catalytic</note>
    </ligand>
</feature>
<comment type="cofactor">
    <cofactor evidence="1 10">
        <name>Mg(2+)</name>
        <dbReference type="ChEBI" id="CHEBI:18420"/>
    </cofactor>
</comment>
<feature type="domain" description="ENPP1-3/EXOG-like endonuclease/phosphodiesterase" evidence="11">
    <location>
        <begin position="82"/>
        <end position="273"/>
    </location>
</feature>
<dbReference type="InterPro" id="IPR001604">
    <property type="entry name" value="Endo_G_ENPP1-like_dom"/>
</dbReference>
<dbReference type="AlphaFoldDB" id="A0A1A7REV7"/>
<dbReference type="STRING" id="1443941.A9J31_00640"/>
<name>A0A1A7REV7_9GAMM</name>
<dbReference type="Pfam" id="PF01223">
    <property type="entry name" value="Endonuclease_NS"/>
    <property type="match status" value="1"/>
</dbReference>
<keyword evidence="4 9" id="KW-0479">Metal-binding</keyword>
<dbReference type="InterPro" id="IPR044925">
    <property type="entry name" value="His-Me_finger_sf"/>
</dbReference>
<evidence type="ECO:0000256" key="3">
    <source>
        <dbReference type="ARBA" id="ARBA00022722"/>
    </source>
</evidence>
<dbReference type="InterPro" id="IPR020821">
    <property type="entry name" value="ENPP1-3/EXOG-like_nuc-like"/>
</dbReference>
<dbReference type="Proteomes" id="UP000185753">
    <property type="component" value="Unassembled WGS sequence"/>
</dbReference>
<protein>
    <recommendedName>
        <fullName evidence="10">Endonuclease</fullName>
        <ecNumber evidence="10">3.1.30.-</ecNumber>
    </recommendedName>
</protein>
<keyword evidence="14" id="KW-1185">Reference proteome</keyword>
<evidence type="ECO:0000256" key="1">
    <source>
        <dbReference type="ARBA" id="ARBA00001946"/>
    </source>
</evidence>
<dbReference type="GO" id="GO:0003676">
    <property type="term" value="F:nucleic acid binding"/>
    <property type="evidence" value="ECO:0007669"/>
    <property type="project" value="InterPro"/>
</dbReference>
<dbReference type="EMBL" id="LZDS01000001">
    <property type="protein sequence ID" value="OBX30049.1"/>
    <property type="molecule type" value="Genomic_DNA"/>
</dbReference>
<evidence type="ECO:0000256" key="2">
    <source>
        <dbReference type="ARBA" id="ARBA00010052"/>
    </source>
</evidence>
<dbReference type="PANTHER" id="PTHR13966">
    <property type="entry name" value="ENDONUCLEASE RELATED"/>
    <property type="match status" value="1"/>
</dbReference>